<dbReference type="Proteomes" id="UP001470288">
    <property type="component" value="Unassembled WGS sequence"/>
</dbReference>
<gene>
    <name evidence="2" type="ORF">WMO62_07155</name>
</gene>
<protein>
    <submittedName>
        <fullName evidence="2">TnpV protein</fullName>
    </submittedName>
</protein>
<dbReference type="InterPro" id="IPR026989">
    <property type="entry name" value="TnpV"/>
</dbReference>
<name>A0ABV1I0B4_9FIRM</name>
<proteinExistence type="predicted"/>
<comment type="caution">
    <text evidence="2">The sequence shown here is derived from an EMBL/GenBank/DDBJ whole genome shotgun (WGS) entry which is preliminary data.</text>
</comment>
<dbReference type="EMBL" id="JBBMFC010000010">
    <property type="protein sequence ID" value="MEQ2578618.1"/>
    <property type="molecule type" value="Genomic_DNA"/>
</dbReference>
<feature type="coiled-coil region" evidence="1">
    <location>
        <begin position="55"/>
        <end position="92"/>
    </location>
</feature>
<evidence type="ECO:0000313" key="2">
    <source>
        <dbReference type="EMBL" id="MEQ2578618.1"/>
    </source>
</evidence>
<dbReference type="Pfam" id="PF14198">
    <property type="entry name" value="TnpV"/>
    <property type="match status" value="1"/>
</dbReference>
<evidence type="ECO:0000313" key="3">
    <source>
        <dbReference type="Proteomes" id="UP001470288"/>
    </source>
</evidence>
<organism evidence="2 3">
    <name type="scientific">Hominiventricola aquisgranensis</name>
    <dbReference type="NCBI Taxonomy" id="3133164"/>
    <lineage>
        <taxon>Bacteria</taxon>
        <taxon>Bacillati</taxon>
        <taxon>Bacillota</taxon>
        <taxon>Clostridia</taxon>
        <taxon>Lachnospirales</taxon>
        <taxon>Lachnospiraceae</taxon>
        <taxon>Hominiventricola</taxon>
    </lineage>
</organism>
<keyword evidence="1" id="KW-0175">Coiled coil</keyword>
<sequence>MKLTYEKNGDYLIPNLTANEEPEGTLTKYGMMRKNFLQEHRKGIYQGMILAGELKAHCLEIQEQAEQRMEALSEQMAKAEGVNEELKAADQMKWVAKMNNIRHSAEEIVLTELIYS</sequence>
<evidence type="ECO:0000256" key="1">
    <source>
        <dbReference type="SAM" id="Coils"/>
    </source>
</evidence>
<keyword evidence="3" id="KW-1185">Reference proteome</keyword>
<accession>A0ABV1I0B4</accession>
<reference evidence="2 3" key="1">
    <citation type="submission" date="2024-03" db="EMBL/GenBank/DDBJ databases">
        <title>Human intestinal bacterial collection.</title>
        <authorList>
            <person name="Pauvert C."/>
            <person name="Hitch T.C.A."/>
            <person name="Clavel T."/>
        </authorList>
    </citation>
    <scope>NUCLEOTIDE SEQUENCE [LARGE SCALE GENOMIC DNA]</scope>
    <source>
        <strain evidence="2 3">CLA-AA-H78B</strain>
    </source>
</reference>